<gene>
    <name evidence="1" type="ORF">QNI19_37475</name>
</gene>
<keyword evidence="2" id="KW-1185">Reference proteome</keyword>
<evidence type="ECO:0000313" key="2">
    <source>
        <dbReference type="Proteomes" id="UP001228581"/>
    </source>
</evidence>
<dbReference type="RefSeq" id="WP_314005335.1">
    <property type="nucleotide sequence ID" value="NZ_JASJOT010000055.1"/>
</dbReference>
<dbReference type="Proteomes" id="UP001228581">
    <property type="component" value="Unassembled WGS sequence"/>
</dbReference>
<sequence length="65" mass="7258">MIGSIRNGCLIYPIIRVWKPGRGKPCPYDIGNAQTQFVTTRIRIYPNRSDSIVGDRQSPLQGGLI</sequence>
<comment type="caution">
    <text evidence="1">The sequence shown here is derived from an EMBL/GenBank/DDBJ whole genome shotgun (WGS) entry which is preliminary data.</text>
</comment>
<proteinExistence type="predicted"/>
<evidence type="ECO:0000313" key="1">
    <source>
        <dbReference type="EMBL" id="MDJ1498684.1"/>
    </source>
</evidence>
<reference evidence="1 2" key="1">
    <citation type="submission" date="2023-05" db="EMBL/GenBank/DDBJ databases">
        <authorList>
            <person name="Zhang X."/>
        </authorList>
    </citation>
    <scope>NUCLEOTIDE SEQUENCE [LARGE SCALE GENOMIC DNA]</scope>
    <source>
        <strain evidence="1 2">DM2B3-1</strain>
    </source>
</reference>
<name>A0ABT7D1M5_9BACT</name>
<accession>A0ABT7D1M5</accession>
<protein>
    <submittedName>
        <fullName evidence="1">Uncharacterized protein</fullName>
    </submittedName>
</protein>
<dbReference type="EMBL" id="JASJOT010000055">
    <property type="protein sequence ID" value="MDJ1498684.1"/>
    <property type="molecule type" value="Genomic_DNA"/>
</dbReference>
<organism evidence="1 2">
    <name type="scientific">Xanthocytophaga flava</name>
    <dbReference type="NCBI Taxonomy" id="3048013"/>
    <lineage>
        <taxon>Bacteria</taxon>
        <taxon>Pseudomonadati</taxon>
        <taxon>Bacteroidota</taxon>
        <taxon>Cytophagia</taxon>
        <taxon>Cytophagales</taxon>
        <taxon>Rhodocytophagaceae</taxon>
        <taxon>Xanthocytophaga</taxon>
    </lineage>
</organism>